<evidence type="ECO:0000256" key="2">
    <source>
        <dbReference type="PIRSR" id="PIRSR613078-1"/>
    </source>
</evidence>
<gene>
    <name evidence="4" type="ORF">GYMLUDRAFT_671312</name>
</gene>
<dbReference type="PANTHER" id="PTHR46517">
    <property type="entry name" value="FRUCTOSE-2,6-BISPHOSPHATASE TIGAR"/>
    <property type="match status" value="1"/>
</dbReference>
<dbReference type="InterPro" id="IPR001345">
    <property type="entry name" value="PG/BPGM_mutase_AS"/>
</dbReference>
<dbReference type="PANTHER" id="PTHR46517:SF1">
    <property type="entry name" value="FRUCTOSE-2,6-BISPHOSPHATASE TIGAR"/>
    <property type="match status" value="1"/>
</dbReference>
<dbReference type="PROSITE" id="PS00175">
    <property type="entry name" value="PG_MUTASE"/>
    <property type="match status" value="1"/>
</dbReference>
<keyword evidence="5" id="KW-1185">Reference proteome</keyword>
<proteinExistence type="predicted"/>
<dbReference type="InterPro" id="IPR051695">
    <property type="entry name" value="Phosphoglycerate_Mutase"/>
</dbReference>
<accession>A0A0D0B7V3</accession>
<dbReference type="AlphaFoldDB" id="A0A0D0B7V3"/>
<dbReference type="OrthoDB" id="354304at2759"/>
<reference evidence="4 5" key="1">
    <citation type="submission" date="2014-04" db="EMBL/GenBank/DDBJ databases">
        <title>Evolutionary Origins and Diversification of the Mycorrhizal Mutualists.</title>
        <authorList>
            <consortium name="DOE Joint Genome Institute"/>
            <consortium name="Mycorrhizal Genomics Consortium"/>
            <person name="Kohler A."/>
            <person name="Kuo A."/>
            <person name="Nagy L.G."/>
            <person name="Floudas D."/>
            <person name="Copeland A."/>
            <person name="Barry K.W."/>
            <person name="Cichocki N."/>
            <person name="Veneault-Fourrey C."/>
            <person name="LaButti K."/>
            <person name="Lindquist E.A."/>
            <person name="Lipzen A."/>
            <person name="Lundell T."/>
            <person name="Morin E."/>
            <person name="Murat C."/>
            <person name="Riley R."/>
            <person name="Ohm R."/>
            <person name="Sun H."/>
            <person name="Tunlid A."/>
            <person name="Henrissat B."/>
            <person name="Grigoriev I.V."/>
            <person name="Hibbett D.S."/>
            <person name="Martin F."/>
        </authorList>
    </citation>
    <scope>NUCLEOTIDE SEQUENCE [LARGE SCALE GENOMIC DNA]</scope>
    <source>
        <strain evidence="4 5">FD-317 M1</strain>
    </source>
</reference>
<evidence type="ECO:0000256" key="1">
    <source>
        <dbReference type="ARBA" id="ARBA00022801"/>
    </source>
</evidence>
<dbReference type="CDD" id="cd07067">
    <property type="entry name" value="HP_PGM_like"/>
    <property type="match status" value="1"/>
</dbReference>
<feature type="active site" description="Proton donor/acceptor" evidence="2">
    <location>
        <position position="115"/>
    </location>
</feature>
<dbReference type="SUPFAM" id="SSF53254">
    <property type="entry name" value="Phosphoglycerate mutase-like"/>
    <property type="match status" value="1"/>
</dbReference>
<dbReference type="SMART" id="SM00855">
    <property type="entry name" value="PGAM"/>
    <property type="match status" value="1"/>
</dbReference>
<feature type="binding site" evidence="3">
    <location>
        <position position="89"/>
    </location>
    <ligand>
        <name>substrate</name>
    </ligand>
</feature>
<dbReference type="EMBL" id="KN834779">
    <property type="protein sequence ID" value="KIK59570.1"/>
    <property type="molecule type" value="Genomic_DNA"/>
</dbReference>
<dbReference type="GO" id="GO:0005829">
    <property type="term" value="C:cytosol"/>
    <property type="evidence" value="ECO:0007669"/>
    <property type="project" value="TreeGrafter"/>
</dbReference>
<evidence type="ECO:0000256" key="3">
    <source>
        <dbReference type="PIRSR" id="PIRSR613078-2"/>
    </source>
</evidence>
<evidence type="ECO:0000313" key="4">
    <source>
        <dbReference type="EMBL" id="KIK59570.1"/>
    </source>
</evidence>
<feature type="active site" description="Tele-phosphohistidine intermediate" evidence="2">
    <location>
        <position position="41"/>
    </location>
</feature>
<sequence>MDKSTTISVQIPAAFAVRGPPRETHGNPKPWKCLVMSLVRHGQSKSNIQGWHAGPNSPLTMTGRTQAQHLGEAWSDVRIDALMSSPLSRAADTAQILSENNHHHPPVVQHEVLQEQKYGTVAQVLFRQGQERQAAAELKGPTILEPKGYTDRNHTPGGGGESLEHVAERAKSFLLSCMSVYGADTIEGPEEFDAERWRSNNSPKNVPPDLPHVVIVSHNIFMCELYEKILYWHSEKRGPMVARQLNNAEWLRLAIWCRFDENRPDVQFKEL</sequence>
<keyword evidence="1" id="KW-0378">Hydrolase</keyword>
<dbReference type="GO" id="GO:0045820">
    <property type="term" value="P:negative regulation of glycolytic process"/>
    <property type="evidence" value="ECO:0007669"/>
    <property type="project" value="TreeGrafter"/>
</dbReference>
<evidence type="ECO:0000313" key="5">
    <source>
        <dbReference type="Proteomes" id="UP000053593"/>
    </source>
</evidence>
<protein>
    <recommendedName>
        <fullName evidence="6">Phosphoglycerate mutase-like protein</fullName>
    </recommendedName>
</protein>
<dbReference type="GO" id="GO:0004331">
    <property type="term" value="F:fructose-2,6-bisphosphate 2-phosphatase activity"/>
    <property type="evidence" value="ECO:0007669"/>
    <property type="project" value="TreeGrafter"/>
</dbReference>
<evidence type="ECO:0008006" key="6">
    <source>
        <dbReference type="Google" id="ProtNLM"/>
    </source>
</evidence>
<dbReference type="HOGENOM" id="CLU_090713_0_0_1"/>
<name>A0A0D0B7V3_9AGAR</name>
<dbReference type="InterPro" id="IPR029033">
    <property type="entry name" value="His_PPase_superfam"/>
</dbReference>
<feature type="binding site" evidence="3">
    <location>
        <begin position="115"/>
        <end position="118"/>
    </location>
    <ligand>
        <name>substrate</name>
    </ligand>
</feature>
<dbReference type="InterPro" id="IPR013078">
    <property type="entry name" value="His_Pase_superF_clade-1"/>
</dbReference>
<dbReference type="Proteomes" id="UP000053593">
    <property type="component" value="Unassembled WGS sequence"/>
</dbReference>
<dbReference type="Pfam" id="PF00300">
    <property type="entry name" value="His_Phos_1"/>
    <property type="match status" value="1"/>
</dbReference>
<dbReference type="GO" id="GO:0043456">
    <property type="term" value="P:regulation of pentose-phosphate shunt"/>
    <property type="evidence" value="ECO:0007669"/>
    <property type="project" value="TreeGrafter"/>
</dbReference>
<feature type="binding site" evidence="3">
    <location>
        <begin position="40"/>
        <end position="47"/>
    </location>
    <ligand>
        <name>substrate</name>
    </ligand>
</feature>
<dbReference type="Gene3D" id="3.40.50.1240">
    <property type="entry name" value="Phosphoglycerate mutase-like"/>
    <property type="match status" value="1"/>
</dbReference>
<organism evidence="4 5">
    <name type="scientific">Collybiopsis luxurians FD-317 M1</name>
    <dbReference type="NCBI Taxonomy" id="944289"/>
    <lineage>
        <taxon>Eukaryota</taxon>
        <taxon>Fungi</taxon>
        <taxon>Dikarya</taxon>
        <taxon>Basidiomycota</taxon>
        <taxon>Agaricomycotina</taxon>
        <taxon>Agaricomycetes</taxon>
        <taxon>Agaricomycetidae</taxon>
        <taxon>Agaricales</taxon>
        <taxon>Marasmiineae</taxon>
        <taxon>Omphalotaceae</taxon>
        <taxon>Collybiopsis</taxon>
        <taxon>Collybiopsis luxurians</taxon>
    </lineage>
</organism>